<dbReference type="EMBL" id="SNRY01000433">
    <property type="protein sequence ID" value="KAA6340789.1"/>
    <property type="molecule type" value="Genomic_DNA"/>
</dbReference>
<sequence length="42" mass="4705">MGAGFFCLSVIPFIISNNLYSMHANPALPSCYKSKRKNNMHT</sequence>
<protein>
    <submittedName>
        <fullName evidence="1">Uncharacterized protein</fullName>
    </submittedName>
</protein>
<dbReference type="AlphaFoldDB" id="A0A5J4S3Z7"/>
<organism evidence="1">
    <name type="scientific">termite gut metagenome</name>
    <dbReference type="NCBI Taxonomy" id="433724"/>
    <lineage>
        <taxon>unclassified sequences</taxon>
        <taxon>metagenomes</taxon>
        <taxon>organismal metagenomes</taxon>
    </lineage>
</organism>
<accession>A0A5J4S3Z7</accession>
<proteinExistence type="predicted"/>
<gene>
    <name evidence="1" type="ORF">EZS27_011366</name>
</gene>
<reference evidence="1" key="1">
    <citation type="submission" date="2019-03" db="EMBL/GenBank/DDBJ databases">
        <title>Single cell metagenomics reveals metabolic interactions within the superorganism composed of flagellate Streblomastix strix and complex community of Bacteroidetes bacteria on its surface.</title>
        <authorList>
            <person name="Treitli S.C."/>
            <person name="Kolisko M."/>
            <person name="Husnik F."/>
            <person name="Keeling P."/>
            <person name="Hampl V."/>
        </authorList>
    </citation>
    <scope>NUCLEOTIDE SEQUENCE</scope>
    <source>
        <strain evidence="1">STM</strain>
    </source>
</reference>
<name>A0A5J4S3Z7_9ZZZZ</name>
<comment type="caution">
    <text evidence="1">The sequence shown here is derived from an EMBL/GenBank/DDBJ whole genome shotgun (WGS) entry which is preliminary data.</text>
</comment>
<evidence type="ECO:0000313" key="1">
    <source>
        <dbReference type="EMBL" id="KAA6340789.1"/>
    </source>
</evidence>